<dbReference type="EMBL" id="FNPI01000004">
    <property type="protein sequence ID" value="SDY93225.1"/>
    <property type="molecule type" value="Genomic_DNA"/>
</dbReference>
<dbReference type="OrthoDB" id="9813172at2"/>
<feature type="transmembrane region" description="Helical" evidence="1">
    <location>
        <begin position="16"/>
        <end position="38"/>
    </location>
</feature>
<keyword evidence="1" id="KW-0472">Membrane</keyword>
<gene>
    <name evidence="2" type="ORF">SAMN05421736_104235</name>
</gene>
<feature type="transmembrane region" description="Helical" evidence="1">
    <location>
        <begin position="79"/>
        <end position="96"/>
    </location>
</feature>
<accession>A0A1H3NXH2</accession>
<protein>
    <submittedName>
        <fullName evidence="2">Conserved hypothetical integral membrane protein TIGR02206</fullName>
    </submittedName>
</protein>
<evidence type="ECO:0000313" key="2">
    <source>
        <dbReference type="EMBL" id="SDY93225.1"/>
    </source>
</evidence>
<proteinExistence type="predicted"/>
<reference evidence="3" key="1">
    <citation type="submission" date="2016-10" db="EMBL/GenBank/DDBJ databases">
        <authorList>
            <person name="Varghese N."/>
            <person name="Submissions S."/>
        </authorList>
    </citation>
    <scope>NUCLEOTIDE SEQUENCE [LARGE SCALE GENOMIC DNA]</scope>
    <source>
        <strain evidence="3">SP</strain>
    </source>
</reference>
<dbReference type="AlphaFoldDB" id="A0A1H3NXH2"/>
<keyword evidence="1" id="KW-0812">Transmembrane</keyword>
<dbReference type="Pfam" id="PF14808">
    <property type="entry name" value="TMEM164"/>
    <property type="match status" value="1"/>
</dbReference>
<name>A0A1H3NXH2_9BACI</name>
<feature type="transmembrane region" description="Helical" evidence="1">
    <location>
        <begin position="165"/>
        <end position="188"/>
    </location>
</feature>
<feature type="transmembrane region" description="Helical" evidence="1">
    <location>
        <begin position="50"/>
        <end position="73"/>
    </location>
</feature>
<keyword evidence="3" id="KW-1185">Reference proteome</keyword>
<evidence type="ECO:0000256" key="1">
    <source>
        <dbReference type="SAM" id="Phobius"/>
    </source>
</evidence>
<keyword evidence="1" id="KW-1133">Transmembrane helix</keyword>
<feature type="transmembrane region" description="Helical" evidence="1">
    <location>
        <begin position="133"/>
        <end position="153"/>
    </location>
</feature>
<dbReference type="InterPro" id="IPR011737">
    <property type="entry name" value="CHP02206_TP0381"/>
</dbReference>
<organism evidence="2 3">
    <name type="scientific">Evansella caseinilytica</name>
    <dbReference type="NCBI Taxonomy" id="1503961"/>
    <lineage>
        <taxon>Bacteria</taxon>
        <taxon>Bacillati</taxon>
        <taxon>Bacillota</taxon>
        <taxon>Bacilli</taxon>
        <taxon>Bacillales</taxon>
        <taxon>Bacillaceae</taxon>
        <taxon>Evansella</taxon>
    </lineage>
</organism>
<feature type="transmembrane region" description="Helical" evidence="1">
    <location>
        <begin position="105"/>
        <end position="127"/>
    </location>
</feature>
<evidence type="ECO:0000313" key="3">
    <source>
        <dbReference type="Proteomes" id="UP000198935"/>
    </source>
</evidence>
<dbReference type="NCBIfam" id="TIGR02206">
    <property type="entry name" value="intg_mem_TP0381"/>
    <property type="match status" value="1"/>
</dbReference>
<feature type="transmembrane region" description="Helical" evidence="1">
    <location>
        <begin position="208"/>
        <end position="230"/>
    </location>
</feature>
<dbReference type="Proteomes" id="UP000198935">
    <property type="component" value="Unassembled WGS sequence"/>
</dbReference>
<sequence length="238" mass="27846">MIGDIFKPDTYRETEIFLSQAHLLVLIVFAISVAWIFYHRAKPYMKYIRWVLFGALMLSEVSLIWWTVSIGMWDIRYNLPLNLCTVSLYLAAAMLVTKSYTLFEIVYFFGIGGALQAMITPDLFYTFPHFRFLHFFTAHIAIILAVLYMIAFYKYEVTFRSFIKSLVVLHVLALIVFFINQMTGANYMFLARKPSGPSILDWFGPYPWYILALEAITFITFFILYLPFFIKKRLASPS</sequence>